<dbReference type="AlphaFoldDB" id="A0A932MKY6"/>
<reference evidence="3" key="1">
    <citation type="submission" date="2020-07" db="EMBL/GenBank/DDBJ databases">
        <title>Huge and variable diversity of episymbiotic CPR bacteria and DPANN archaea in groundwater ecosystems.</title>
        <authorList>
            <person name="He C.Y."/>
            <person name="Keren R."/>
            <person name="Whittaker M."/>
            <person name="Farag I.F."/>
            <person name="Doudna J."/>
            <person name="Cate J.H.D."/>
            <person name="Banfield J.F."/>
        </authorList>
    </citation>
    <scope>NUCLEOTIDE SEQUENCE</scope>
    <source>
        <strain evidence="3">NC_groundwater_763_Ag_S-0.2um_68_21</strain>
    </source>
</reference>
<evidence type="ECO:0008006" key="5">
    <source>
        <dbReference type="Google" id="ProtNLM"/>
    </source>
</evidence>
<dbReference type="NCBIfam" id="TIGR04331">
    <property type="entry name" value="o_ant_LIC12162"/>
    <property type="match status" value="1"/>
</dbReference>
<evidence type="ECO:0000256" key="1">
    <source>
        <dbReference type="SAM" id="MobiDB-lite"/>
    </source>
</evidence>
<dbReference type="InterPro" id="IPR027603">
    <property type="entry name" value="LIC12162"/>
</dbReference>
<gene>
    <name evidence="3" type="ORF">HYZ11_00210</name>
</gene>
<accession>A0A932MKY6</accession>
<feature type="region of interest" description="Disordered" evidence="1">
    <location>
        <begin position="601"/>
        <end position="633"/>
    </location>
</feature>
<dbReference type="EMBL" id="JACPUR010000001">
    <property type="protein sequence ID" value="MBI3126010.1"/>
    <property type="molecule type" value="Genomic_DNA"/>
</dbReference>
<evidence type="ECO:0000256" key="2">
    <source>
        <dbReference type="SAM" id="Phobius"/>
    </source>
</evidence>
<comment type="caution">
    <text evidence="3">The sequence shown here is derived from an EMBL/GenBank/DDBJ whole genome shotgun (WGS) entry which is preliminary data.</text>
</comment>
<dbReference type="Proteomes" id="UP000782312">
    <property type="component" value="Unassembled WGS sequence"/>
</dbReference>
<evidence type="ECO:0000313" key="4">
    <source>
        <dbReference type="Proteomes" id="UP000782312"/>
    </source>
</evidence>
<keyword evidence="2" id="KW-1133">Transmembrane helix</keyword>
<evidence type="ECO:0000313" key="3">
    <source>
        <dbReference type="EMBL" id="MBI3126010.1"/>
    </source>
</evidence>
<name>A0A932MKY6_UNCTE</name>
<keyword evidence="2" id="KW-0812">Transmembrane</keyword>
<keyword evidence="2" id="KW-0472">Membrane</keyword>
<organism evidence="3 4">
    <name type="scientific">Tectimicrobiota bacterium</name>
    <dbReference type="NCBI Taxonomy" id="2528274"/>
    <lineage>
        <taxon>Bacteria</taxon>
        <taxon>Pseudomonadati</taxon>
        <taxon>Nitrospinota/Tectimicrobiota group</taxon>
        <taxon>Candidatus Tectimicrobiota</taxon>
    </lineage>
</organism>
<protein>
    <recommendedName>
        <fullName evidence="5">Transferase, LIC12162 family</fullName>
    </recommendedName>
</protein>
<feature type="transmembrane region" description="Helical" evidence="2">
    <location>
        <begin position="84"/>
        <end position="105"/>
    </location>
</feature>
<proteinExistence type="predicted"/>
<feature type="compositionally biased region" description="Basic and acidic residues" evidence="1">
    <location>
        <begin position="613"/>
        <end position="624"/>
    </location>
</feature>
<sequence>MKRLILTRLDPVAEDGRAVHLGPWSLSEAEHRSGAWSRYGFQRPLPSEAVAGTASALEAVSEYLLAGLREELNARHRTNRSIRFWRILLMPWLIWLAMCVFERYLRLRGRAGEGIPYEVFLSPPGERLPLDSTRHFRNLLQDDSLNRLVLTRIIEDLRPPGWVLRPGPPAAPEGGLVSVNRRRKLALVHWASLLASNLGRVQFCMVYGMTLWDTAALALRLALRPGRKLESGSAGLRWQSPPVPSRTEAAEGLESAAGLAGGEGERFLRILEGLSKETLPKTFAEDFPREVRLARAKLALTAPWTRAIVCGPALGADDEAKFYIAHMVELRGAALIGHQHGGNYGLMETFTYVNQTEYQTCDRYLSWGWEAQSGYPLRAVPAASPLLSKLRRGGERNGSLLLVTNEPPLYTQDISSNLFPEDVEKYREDQAVFVHALEEGPRASLVYRPYMSRLGRVYGEAFMRERFPGLQLFKGTLSRNRKGWLSPFVAGCRACVVDHPGTTAAMTLAARIPTVLFWDEDVWRTQGEQKRALDGLRAAGVFHGTPESAARHLNAVWPDVEAWWGDPRSREAVDRFAHSYCRSNPGWMKEWEALLASPDSPLWSGLGGSQEAGRVRSGEGEKELAGGGARRRA</sequence>